<proteinExistence type="predicted"/>
<feature type="region of interest" description="Disordered" evidence="1">
    <location>
        <begin position="347"/>
        <end position="375"/>
    </location>
</feature>
<feature type="compositionally biased region" description="Gly residues" evidence="1">
    <location>
        <begin position="348"/>
        <end position="363"/>
    </location>
</feature>
<evidence type="ECO:0000259" key="3">
    <source>
        <dbReference type="Pfam" id="PF00775"/>
    </source>
</evidence>
<protein>
    <submittedName>
        <fullName evidence="4">Extracellular dioxygenase</fullName>
    </submittedName>
</protein>
<dbReference type="EMBL" id="PDLN01000005">
    <property type="protein sequence ID" value="RDW85680.1"/>
    <property type="molecule type" value="Genomic_DNA"/>
</dbReference>
<keyword evidence="4" id="KW-0223">Dioxygenase</keyword>
<comment type="caution">
    <text evidence="4">The sequence shown here is derived from an EMBL/GenBank/DDBJ whole genome shotgun (WGS) entry which is preliminary data.</text>
</comment>
<dbReference type="InterPro" id="IPR015889">
    <property type="entry name" value="Intradiol_dOase_core"/>
</dbReference>
<reference evidence="4 5" key="1">
    <citation type="journal article" date="2018" name="IMA Fungus">
        <title>IMA Genome-F 9: Draft genome sequence of Annulohypoxylon stygium, Aspergillus mulundensis, Berkeleyomyces basicola (syn. Thielaviopsis basicola), Ceratocystis smalleyi, two Cercospora beticola strains, Coleophoma cylindrospora, Fusarium fracticaudum, Phialophora cf. hyalina, and Morchella septimelata.</title>
        <authorList>
            <person name="Wingfield B.D."/>
            <person name="Bills G.F."/>
            <person name="Dong Y."/>
            <person name="Huang W."/>
            <person name="Nel W.J."/>
            <person name="Swalarsk-Parry B.S."/>
            <person name="Vaghefi N."/>
            <person name="Wilken P.M."/>
            <person name="An Z."/>
            <person name="de Beer Z.W."/>
            <person name="De Vos L."/>
            <person name="Chen L."/>
            <person name="Duong T.A."/>
            <person name="Gao Y."/>
            <person name="Hammerbacher A."/>
            <person name="Kikkert J.R."/>
            <person name="Li Y."/>
            <person name="Li H."/>
            <person name="Li K."/>
            <person name="Li Q."/>
            <person name="Liu X."/>
            <person name="Ma X."/>
            <person name="Naidoo K."/>
            <person name="Pethybridge S.J."/>
            <person name="Sun J."/>
            <person name="Steenkamp E.T."/>
            <person name="van der Nest M.A."/>
            <person name="van Wyk S."/>
            <person name="Wingfield M.J."/>
            <person name="Xiong C."/>
            <person name="Yue Q."/>
            <person name="Zhang X."/>
        </authorList>
    </citation>
    <scope>NUCLEOTIDE SEQUENCE [LARGE SCALE GENOMIC DNA]</scope>
    <source>
        <strain evidence="4 5">BP5796</strain>
    </source>
</reference>
<dbReference type="GO" id="GO:0016702">
    <property type="term" value="F:oxidoreductase activity, acting on single donors with incorporation of molecular oxygen, incorporation of two atoms of oxygen"/>
    <property type="evidence" value="ECO:0007669"/>
    <property type="project" value="InterPro"/>
</dbReference>
<dbReference type="PANTHER" id="PTHR34315:SF1">
    <property type="entry name" value="INTRADIOL RING-CLEAVAGE DIOXYGENASES DOMAIN-CONTAINING PROTEIN-RELATED"/>
    <property type="match status" value="1"/>
</dbReference>
<dbReference type="AlphaFoldDB" id="A0A3D8SH82"/>
<keyword evidence="5" id="KW-1185">Reference proteome</keyword>
<feature type="signal peptide" evidence="2">
    <location>
        <begin position="1"/>
        <end position="19"/>
    </location>
</feature>
<keyword evidence="2" id="KW-0732">Signal</keyword>
<dbReference type="PANTHER" id="PTHR34315">
    <property type="match status" value="1"/>
</dbReference>
<name>A0A3D8SH82_9HELO</name>
<evidence type="ECO:0000256" key="1">
    <source>
        <dbReference type="SAM" id="MobiDB-lite"/>
    </source>
</evidence>
<dbReference type="CDD" id="cd03457">
    <property type="entry name" value="intradiol_dioxygenase_like"/>
    <property type="match status" value="1"/>
</dbReference>
<feature type="domain" description="Intradiol ring-cleavage dioxygenases" evidence="3">
    <location>
        <begin position="137"/>
        <end position="239"/>
    </location>
</feature>
<organism evidence="4 5">
    <name type="scientific">Coleophoma crateriformis</name>
    <dbReference type="NCBI Taxonomy" id="565419"/>
    <lineage>
        <taxon>Eukaryota</taxon>
        <taxon>Fungi</taxon>
        <taxon>Dikarya</taxon>
        <taxon>Ascomycota</taxon>
        <taxon>Pezizomycotina</taxon>
        <taxon>Leotiomycetes</taxon>
        <taxon>Helotiales</taxon>
        <taxon>Dermateaceae</taxon>
        <taxon>Coleophoma</taxon>
    </lineage>
</organism>
<dbReference type="Pfam" id="PF00775">
    <property type="entry name" value="Dioxygenase_C"/>
    <property type="match status" value="1"/>
</dbReference>
<evidence type="ECO:0000313" key="4">
    <source>
        <dbReference type="EMBL" id="RDW85680.1"/>
    </source>
</evidence>
<evidence type="ECO:0000313" key="5">
    <source>
        <dbReference type="Proteomes" id="UP000256328"/>
    </source>
</evidence>
<sequence>MRFNHLLPGLALLSAVIQAHPGHDISGLVAERAAHFATNAPRDISHCAAKLKARGHQQRTIDRRSALLQREREKRGIMASEAHLKARALDAPLEIRDAASALNTSHLSPTTYTPDTDVNTLFASNSSCVLVPEVTEGPYYVSGELIRSDVRDNQTGLDLILDIQVIDTATCEPVSGVYIDLWHCNSTGVYSGVVASGNGNIGDTTNINETHHRGLQETSSDGVAQFTTNYPGHYTGRTNHIHVATHTNGTVLANNTYSSGTVSHVGQLFMDQNLTSQVEATGVYATNTQTLTTNAEDSIFSQEAASGDPVVEYSLLSNDINDGVFAWIAFGIDASASKSITAAAVYGENGGTATGNSGGGGAPPGDVPSGTPPSK</sequence>
<dbReference type="SUPFAM" id="SSF49482">
    <property type="entry name" value="Aromatic compound dioxygenase"/>
    <property type="match status" value="1"/>
</dbReference>
<dbReference type="OrthoDB" id="121380at2759"/>
<keyword evidence="4" id="KW-0560">Oxidoreductase</keyword>
<feature type="chain" id="PRO_5017726789" evidence="2">
    <location>
        <begin position="20"/>
        <end position="375"/>
    </location>
</feature>
<evidence type="ECO:0000256" key="2">
    <source>
        <dbReference type="SAM" id="SignalP"/>
    </source>
</evidence>
<dbReference type="Proteomes" id="UP000256328">
    <property type="component" value="Unassembled WGS sequence"/>
</dbReference>
<dbReference type="Gene3D" id="2.60.130.10">
    <property type="entry name" value="Aromatic compound dioxygenase"/>
    <property type="match status" value="1"/>
</dbReference>
<dbReference type="InterPro" id="IPR000627">
    <property type="entry name" value="Intradiol_dOase_C"/>
</dbReference>
<gene>
    <name evidence="4" type="ORF">BP5796_04005</name>
</gene>
<dbReference type="GO" id="GO:0008199">
    <property type="term" value="F:ferric iron binding"/>
    <property type="evidence" value="ECO:0007669"/>
    <property type="project" value="InterPro"/>
</dbReference>
<accession>A0A3D8SH82</accession>